<feature type="region of interest" description="Disordered" evidence="1">
    <location>
        <begin position="1"/>
        <end position="33"/>
    </location>
</feature>
<name>A0A314ULE4_PRUYE</name>
<protein>
    <submittedName>
        <fullName evidence="2">Uncharacterized protein</fullName>
    </submittedName>
</protein>
<feature type="compositionally biased region" description="Polar residues" evidence="1">
    <location>
        <begin position="11"/>
        <end position="33"/>
    </location>
</feature>
<keyword evidence="3" id="KW-1185">Reference proteome</keyword>
<dbReference type="EMBL" id="PJQY01003319">
    <property type="protein sequence ID" value="PQM38337.1"/>
    <property type="molecule type" value="Genomic_DNA"/>
</dbReference>
<gene>
    <name evidence="2" type="ORF">Pyn_35452</name>
</gene>
<sequence>MSIKTLHPSLHRNNFASASHSNKTTAKMGRQSSSLVSHLKRAVKKINLILLGFKLNRRKLASILACTNRASARQCLSFNERLGLHGCIEDDKVDENRCLRRVLSTRTHDRASDDDDDVDHRADVFIANFRRQLRFERQVSLELRYCRKDSF</sequence>
<dbReference type="Pfam" id="PF05553">
    <property type="entry name" value="DUF761"/>
    <property type="match status" value="1"/>
</dbReference>
<reference evidence="2 3" key="1">
    <citation type="submission" date="2018-02" db="EMBL/GenBank/DDBJ databases">
        <title>Draft genome of wild Prunus yedoensis var. nudiflora.</title>
        <authorList>
            <person name="Baek S."/>
            <person name="Kim J.-H."/>
            <person name="Choi K."/>
            <person name="Kim G.-B."/>
            <person name="Cho A."/>
            <person name="Jang H."/>
            <person name="Shin C.-H."/>
            <person name="Yu H.-J."/>
            <person name="Mun J.-H."/>
        </authorList>
    </citation>
    <scope>NUCLEOTIDE SEQUENCE [LARGE SCALE GENOMIC DNA]</scope>
    <source>
        <strain evidence="3">cv. Jeju island</strain>
        <tissue evidence="2">Leaf</tissue>
    </source>
</reference>
<proteinExistence type="predicted"/>
<evidence type="ECO:0000313" key="3">
    <source>
        <dbReference type="Proteomes" id="UP000250321"/>
    </source>
</evidence>
<dbReference type="InterPro" id="IPR008480">
    <property type="entry name" value="DUF761_pln"/>
</dbReference>
<organism evidence="2 3">
    <name type="scientific">Prunus yedoensis var. nudiflora</name>
    <dbReference type="NCBI Taxonomy" id="2094558"/>
    <lineage>
        <taxon>Eukaryota</taxon>
        <taxon>Viridiplantae</taxon>
        <taxon>Streptophyta</taxon>
        <taxon>Embryophyta</taxon>
        <taxon>Tracheophyta</taxon>
        <taxon>Spermatophyta</taxon>
        <taxon>Magnoliopsida</taxon>
        <taxon>eudicotyledons</taxon>
        <taxon>Gunneridae</taxon>
        <taxon>Pentapetalae</taxon>
        <taxon>rosids</taxon>
        <taxon>fabids</taxon>
        <taxon>Rosales</taxon>
        <taxon>Rosaceae</taxon>
        <taxon>Amygdaloideae</taxon>
        <taxon>Amygdaleae</taxon>
        <taxon>Prunus</taxon>
    </lineage>
</organism>
<evidence type="ECO:0000256" key="1">
    <source>
        <dbReference type="SAM" id="MobiDB-lite"/>
    </source>
</evidence>
<dbReference type="Proteomes" id="UP000250321">
    <property type="component" value="Unassembled WGS sequence"/>
</dbReference>
<dbReference type="OrthoDB" id="1682876at2759"/>
<evidence type="ECO:0000313" key="2">
    <source>
        <dbReference type="EMBL" id="PQM38337.1"/>
    </source>
</evidence>
<comment type="caution">
    <text evidence="2">The sequence shown here is derived from an EMBL/GenBank/DDBJ whole genome shotgun (WGS) entry which is preliminary data.</text>
</comment>
<dbReference type="PANTHER" id="PTHR33098:SF116">
    <property type="entry name" value="DUF761 DOMAIN-CONTAINING PROTEIN"/>
    <property type="match status" value="1"/>
</dbReference>
<dbReference type="PANTHER" id="PTHR33098">
    <property type="entry name" value="COTTON FIBER (DUF761)"/>
    <property type="match status" value="1"/>
</dbReference>
<dbReference type="AlphaFoldDB" id="A0A314ULE4"/>
<accession>A0A314ULE4</accession>